<dbReference type="Gene3D" id="1.10.150.240">
    <property type="entry name" value="Putative phosphatase, domain 2"/>
    <property type="match status" value="1"/>
</dbReference>
<name>A0A941HQ62_9CLOT</name>
<dbReference type="CDD" id="cd02603">
    <property type="entry name" value="HAD_sEH-N_like"/>
    <property type="match status" value="1"/>
</dbReference>
<dbReference type="EMBL" id="JAGSCS010000002">
    <property type="protein sequence ID" value="MBR0575128.1"/>
    <property type="molecule type" value="Genomic_DNA"/>
</dbReference>
<dbReference type="PANTHER" id="PTHR43611">
    <property type="entry name" value="ALPHA-D-GLUCOSE 1-PHOSPHATE PHOSPHATASE"/>
    <property type="match status" value="1"/>
</dbReference>
<dbReference type="SFLD" id="SFLDS00003">
    <property type="entry name" value="Haloacid_Dehalogenase"/>
    <property type="match status" value="1"/>
</dbReference>
<dbReference type="SFLD" id="SFLDG01129">
    <property type="entry name" value="C1.5:_HAD__Beta-PGM__Phosphata"/>
    <property type="match status" value="1"/>
</dbReference>
<keyword evidence="2" id="KW-1185">Reference proteome</keyword>
<dbReference type="PRINTS" id="PR00413">
    <property type="entry name" value="HADHALOGNASE"/>
</dbReference>
<dbReference type="InterPro" id="IPR023214">
    <property type="entry name" value="HAD_sf"/>
</dbReference>
<dbReference type="SUPFAM" id="SSF56784">
    <property type="entry name" value="HAD-like"/>
    <property type="match status" value="1"/>
</dbReference>
<evidence type="ECO:0000313" key="2">
    <source>
        <dbReference type="Proteomes" id="UP000675379"/>
    </source>
</evidence>
<dbReference type="NCBIfam" id="TIGR01509">
    <property type="entry name" value="HAD-SF-IA-v3"/>
    <property type="match status" value="1"/>
</dbReference>
<dbReference type="PANTHER" id="PTHR43611:SF3">
    <property type="entry name" value="FLAVIN MONONUCLEOTIDE HYDROLASE 1, CHLOROPLATIC"/>
    <property type="match status" value="1"/>
</dbReference>
<dbReference type="RefSeq" id="WP_211799646.1">
    <property type="nucleotide sequence ID" value="NZ_JAGSCS010000002.1"/>
</dbReference>
<protein>
    <submittedName>
        <fullName evidence="1">HAD family phosphatase</fullName>
    </submittedName>
</protein>
<dbReference type="Gene3D" id="3.40.50.1000">
    <property type="entry name" value="HAD superfamily/HAD-like"/>
    <property type="match status" value="1"/>
</dbReference>
<reference evidence="1" key="1">
    <citation type="submission" date="2021-04" db="EMBL/GenBank/DDBJ databases">
        <title>Proteiniclasticum sedimins sp. nov., an obligate anaerobic bacterium isolated from anaerobic sludge.</title>
        <authorList>
            <person name="Liu J."/>
        </authorList>
    </citation>
    <scope>NUCLEOTIDE SEQUENCE</scope>
    <source>
        <strain evidence="1">BAD-10</strain>
    </source>
</reference>
<organism evidence="1 2">
    <name type="scientific">Proteiniclasticum sediminis</name>
    <dbReference type="NCBI Taxonomy" id="2804028"/>
    <lineage>
        <taxon>Bacteria</taxon>
        <taxon>Bacillati</taxon>
        <taxon>Bacillota</taxon>
        <taxon>Clostridia</taxon>
        <taxon>Eubacteriales</taxon>
        <taxon>Clostridiaceae</taxon>
        <taxon>Proteiniclasticum</taxon>
    </lineage>
</organism>
<dbReference type="Pfam" id="PF00702">
    <property type="entry name" value="Hydrolase"/>
    <property type="match status" value="1"/>
</dbReference>
<accession>A0A941HQ62</accession>
<dbReference type="Proteomes" id="UP000675379">
    <property type="component" value="Unassembled WGS sequence"/>
</dbReference>
<dbReference type="InterPro" id="IPR036412">
    <property type="entry name" value="HAD-like_sf"/>
</dbReference>
<evidence type="ECO:0000313" key="1">
    <source>
        <dbReference type="EMBL" id="MBR0575128.1"/>
    </source>
</evidence>
<sequence length="209" mass="24972">MIRNVVFDLGNVLLRFDPMAYLLKTYEDFTVAETLYWGIFRSEEWKLLDEGKITEEEALIRMENRLPQWKEDVKTLFTTWEYTVIEEMSASVFFLRRFKDMGYQLYALSNYPKRGYLNTVTQYDWFSLFDGQVISYEVKQVKPGRGIYETLFQRYGLKPEECLFVDDTLPNVEEAKALGMESYHYRSTDQLMDMLARLLQEKKENPENL</sequence>
<dbReference type="AlphaFoldDB" id="A0A941HQ62"/>
<dbReference type="InterPro" id="IPR006439">
    <property type="entry name" value="HAD-SF_hydro_IA"/>
</dbReference>
<comment type="caution">
    <text evidence="1">The sequence shown here is derived from an EMBL/GenBank/DDBJ whole genome shotgun (WGS) entry which is preliminary data.</text>
</comment>
<gene>
    <name evidence="1" type="ORF">KCG48_02115</name>
</gene>
<proteinExistence type="predicted"/>
<dbReference type="InterPro" id="IPR023198">
    <property type="entry name" value="PGP-like_dom2"/>
</dbReference>